<evidence type="ECO:0000313" key="13">
    <source>
        <dbReference type="EMBL" id="WGZ91426.1"/>
    </source>
</evidence>
<keyword evidence="6 9" id="KW-0319">Glycerol metabolism</keyword>
<keyword evidence="4 9" id="KW-0547">Nucleotide-binding</keyword>
<comment type="caution">
    <text evidence="9">Lacks conserved residue(s) required for the propagation of feature annotation.</text>
</comment>
<feature type="binding site" evidence="9">
    <location>
        <position position="84"/>
    </location>
    <ligand>
        <name>glycerol</name>
        <dbReference type="ChEBI" id="CHEBI:17754"/>
    </ligand>
</feature>
<dbReference type="InterPro" id="IPR000577">
    <property type="entry name" value="Carb_kinase_FGGY"/>
</dbReference>
<comment type="catalytic activity">
    <reaction evidence="8 9">
        <text>glycerol + ATP = sn-glycerol 3-phosphate + ADP + H(+)</text>
        <dbReference type="Rhea" id="RHEA:21644"/>
        <dbReference type="ChEBI" id="CHEBI:15378"/>
        <dbReference type="ChEBI" id="CHEBI:17754"/>
        <dbReference type="ChEBI" id="CHEBI:30616"/>
        <dbReference type="ChEBI" id="CHEBI:57597"/>
        <dbReference type="ChEBI" id="CHEBI:456216"/>
        <dbReference type="EC" id="2.7.1.30"/>
    </reaction>
</comment>
<feature type="binding site" evidence="9">
    <location>
        <position position="15"/>
    </location>
    <ligand>
        <name>ATP</name>
        <dbReference type="ChEBI" id="CHEBI:30616"/>
    </ligand>
</feature>
<evidence type="ECO:0000256" key="5">
    <source>
        <dbReference type="ARBA" id="ARBA00022777"/>
    </source>
</evidence>
<feature type="binding site" evidence="9">
    <location>
        <position position="245"/>
    </location>
    <ligand>
        <name>glycerol</name>
        <dbReference type="ChEBI" id="CHEBI:17754"/>
    </ligand>
</feature>
<feature type="binding site" evidence="9">
    <location>
        <position position="413"/>
    </location>
    <ligand>
        <name>ADP</name>
        <dbReference type="ChEBI" id="CHEBI:456216"/>
    </ligand>
</feature>
<feature type="binding site" evidence="9">
    <location>
        <position position="13"/>
    </location>
    <ligand>
        <name>ADP</name>
        <dbReference type="ChEBI" id="CHEBI:456216"/>
    </ligand>
</feature>
<reference evidence="13" key="2">
    <citation type="submission" date="2023-04" db="EMBL/GenBank/DDBJ databases">
        <authorList>
            <person name="Beletskiy A.V."/>
            <person name="Mardanov A.V."/>
            <person name="Ravin N.V."/>
        </authorList>
    </citation>
    <scope>NUCLEOTIDE SEQUENCE</scope>
    <source>
        <strain evidence="13">GKL-01</strain>
    </source>
</reference>
<feature type="binding site" evidence="9">
    <location>
        <position position="13"/>
    </location>
    <ligand>
        <name>sn-glycerol 3-phosphate</name>
        <dbReference type="ChEBI" id="CHEBI:57597"/>
    </ligand>
</feature>
<dbReference type="PROSITE" id="PS00933">
    <property type="entry name" value="FGGY_KINASES_1"/>
    <property type="match status" value="1"/>
</dbReference>
<dbReference type="GO" id="GO:0005524">
    <property type="term" value="F:ATP binding"/>
    <property type="evidence" value="ECO:0007669"/>
    <property type="project" value="UniProtKB-UniRule"/>
</dbReference>
<feature type="binding site" evidence="9">
    <location>
        <position position="135"/>
    </location>
    <ligand>
        <name>glycerol</name>
        <dbReference type="ChEBI" id="CHEBI:17754"/>
    </ligand>
</feature>
<keyword evidence="5 9" id="KW-0418">Kinase</keyword>
<comment type="pathway">
    <text evidence="1 9">Polyol metabolism; glycerol degradation via glycerol kinase pathway; sn-glycerol 3-phosphate from glycerol: step 1/1.</text>
</comment>
<dbReference type="GO" id="GO:0005829">
    <property type="term" value="C:cytosol"/>
    <property type="evidence" value="ECO:0007669"/>
    <property type="project" value="TreeGrafter"/>
</dbReference>
<sequence length="500" mass="54532">MNSSYLLAIDQGTTSTRSIVFTSNLEIVAIAQQEFPQHFPQSGWVEHDPMDLWQTTQQTLTAVLAKANIQAAQIAGIGITNQRETVIVWDKATGKPLYNAIVWQDRRTAAFCEYLVEQGYQAQIHAITGLRADPYFSASKIRWILDHVEGAQAKAEAGQLAIGTVDTWLIWQLTGGKVHATDATNASRTMLYDIHAGAWHDELLQRFNIPRVALPQVKNSADDFGVTQAALLGTAIPIRGVAGDQQAALIGQACFAPGTLKSTYGTGCFILLNTGQRAVVSQQNLISTIAYQLNGQATYAVEGSIFVAGAAIQWLRDGLKIIKHASETDALAAQADPNQAVYLVPAFVGLGAPYWDAQARGALYGLTRNTGAAEIARAALESVAYQTLDLVDAMLLDSGLTRQQMQVLRVDGGLSASDWAMQFLADMLYQQVDRPRVLETTAKGAAYLAGLQLGLCPDPLEFAKQWQAARSFEPYLDETERQRKYAGWQQAINRTRTQNA</sequence>
<keyword evidence="7 9" id="KW-0067">ATP-binding</keyword>
<feature type="binding site" evidence="9">
    <location>
        <position position="17"/>
    </location>
    <ligand>
        <name>ADP</name>
        <dbReference type="ChEBI" id="CHEBI:456216"/>
    </ligand>
</feature>
<dbReference type="GO" id="GO:0006072">
    <property type="term" value="P:glycerol-3-phosphate metabolic process"/>
    <property type="evidence" value="ECO:0007669"/>
    <property type="project" value="InterPro"/>
</dbReference>
<feature type="binding site" evidence="9">
    <location>
        <position position="413"/>
    </location>
    <ligand>
        <name>ATP</name>
        <dbReference type="ChEBI" id="CHEBI:30616"/>
    </ligand>
</feature>
<dbReference type="PROSITE" id="PS00445">
    <property type="entry name" value="FGGY_KINASES_2"/>
    <property type="match status" value="1"/>
</dbReference>
<evidence type="ECO:0000256" key="9">
    <source>
        <dbReference type="HAMAP-Rule" id="MF_00186"/>
    </source>
</evidence>
<protein>
    <recommendedName>
        <fullName evidence="9">Glycerol kinase</fullName>
        <ecNumber evidence="9">2.7.1.30</ecNumber>
    </recommendedName>
    <alternativeName>
        <fullName evidence="9">ATP:glycerol 3-phosphotransferase</fullName>
    </alternativeName>
    <alternativeName>
        <fullName evidence="9">Glycerokinase</fullName>
        <shortName evidence="9">GK</shortName>
    </alternativeName>
</protein>
<proteinExistence type="inferred from homology"/>
<evidence type="ECO:0000256" key="8">
    <source>
        <dbReference type="ARBA" id="ARBA00052101"/>
    </source>
</evidence>
<dbReference type="InterPro" id="IPR018485">
    <property type="entry name" value="FGGY_C"/>
</dbReference>
<keyword evidence="3 9" id="KW-0808">Transferase</keyword>
<comment type="similarity">
    <text evidence="2 9 10">Belongs to the FGGY kinase family.</text>
</comment>
<dbReference type="EC" id="2.7.1.30" evidence="9"/>
<dbReference type="PANTHER" id="PTHR10196">
    <property type="entry name" value="SUGAR KINASE"/>
    <property type="match status" value="1"/>
</dbReference>
<dbReference type="NCBIfam" id="NF000756">
    <property type="entry name" value="PRK00047.1"/>
    <property type="match status" value="1"/>
</dbReference>
<dbReference type="CDD" id="cd07786">
    <property type="entry name" value="FGGY_EcGK_like"/>
    <property type="match status" value="1"/>
</dbReference>
<feature type="binding site" evidence="9">
    <location>
        <position position="266"/>
    </location>
    <ligand>
        <name>ADP</name>
        <dbReference type="ChEBI" id="CHEBI:456216"/>
    </ligand>
</feature>
<evidence type="ECO:0000256" key="2">
    <source>
        <dbReference type="ARBA" id="ARBA00009156"/>
    </source>
</evidence>
<dbReference type="InterPro" id="IPR018483">
    <property type="entry name" value="Carb_kinase_FGGY_CS"/>
</dbReference>
<feature type="binding site" evidence="9">
    <location>
        <position position="244"/>
    </location>
    <ligand>
        <name>glycerol</name>
        <dbReference type="ChEBI" id="CHEBI:17754"/>
    </ligand>
</feature>
<evidence type="ECO:0000256" key="6">
    <source>
        <dbReference type="ARBA" id="ARBA00022798"/>
    </source>
</evidence>
<name>A0AA95KG34_9GAMM</name>
<feature type="binding site" evidence="9">
    <location>
        <position position="135"/>
    </location>
    <ligand>
        <name>sn-glycerol 3-phosphate</name>
        <dbReference type="ChEBI" id="CHEBI:57597"/>
    </ligand>
</feature>
<organism evidence="13">
    <name type="scientific">Candidatus Thiocaldithrix dubininis</name>
    <dbReference type="NCBI Taxonomy" id="3080823"/>
    <lineage>
        <taxon>Bacteria</taxon>
        <taxon>Pseudomonadati</taxon>
        <taxon>Pseudomonadota</taxon>
        <taxon>Gammaproteobacteria</taxon>
        <taxon>Thiotrichales</taxon>
        <taxon>Thiotrichaceae</taxon>
        <taxon>Candidatus Thiocaldithrix</taxon>
    </lineage>
</organism>
<dbReference type="Gene3D" id="3.30.420.40">
    <property type="match status" value="2"/>
</dbReference>
<dbReference type="AlphaFoldDB" id="A0AA95KG34"/>
<dbReference type="SUPFAM" id="SSF53067">
    <property type="entry name" value="Actin-like ATPase domain"/>
    <property type="match status" value="2"/>
</dbReference>
<comment type="function">
    <text evidence="9">Key enzyme in the regulation of glycerol uptake and metabolism. Catalyzes the phosphorylation of glycerol to yield sn-glycerol 3-phosphate.</text>
</comment>
<dbReference type="NCBIfam" id="TIGR01311">
    <property type="entry name" value="glycerol_kin"/>
    <property type="match status" value="1"/>
</dbReference>
<feature type="binding site" evidence="9">
    <location>
        <position position="313"/>
    </location>
    <ligand>
        <name>ATP</name>
        <dbReference type="ChEBI" id="CHEBI:30616"/>
    </ligand>
</feature>
<dbReference type="KEGG" id="tdu:QJT80_02885"/>
<feature type="binding site" evidence="9">
    <location>
        <position position="309"/>
    </location>
    <ligand>
        <name>ATP</name>
        <dbReference type="ChEBI" id="CHEBI:30616"/>
    </ligand>
</feature>
<evidence type="ECO:0000256" key="1">
    <source>
        <dbReference type="ARBA" id="ARBA00005190"/>
    </source>
</evidence>
<evidence type="ECO:0000256" key="3">
    <source>
        <dbReference type="ARBA" id="ARBA00022679"/>
    </source>
</evidence>
<evidence type="ECO:0000259" key="11">
    <source>
        <dbReference type="Pfam" id="PF00370"/>
    </source>
</evidence>
<feature type="binding site" evidence="9">
    <location>
        <position position="13"/>
    </location>
    <ligand>
        <name>ATP</name>
        <dbReference type="ChEBI" id="CHEBI:30616"/>
    </ligand>
</feature>
<dbReference type="InterPro" id="IPR043129">
    <property type="entry name" value="ATPase_NBD"/>
</dbReference>
<feature type="binding site" evidence="9">
    <location>
        <position position="14"/>
    </location>
    <ligand>
        <name>ATP</name>
        <dbReference type="ChEBI" id="CHEBI:30616"/>
    </ligand>
</feature>
<dbReference type="InterPro" id="IPR018484">
    <property type="entry name" value="FGGY_N"/>
</dbReference>
<dbReference type="EMBL" id="CP124755">
    <property type="protein sequence ID" value="WGZ91426.1"/>
    <property type="molecule type" value="Genomic_DNA"/>
</dbReference>
<gene>
    <name evidence="9 13" type="primary">glpK</name>
    <name evidence="13" type="ORF">QJT80_02885</name>
</gene>
<dbReference type="Pfam" id="PF02782">
    <property type="entry name" value="FGGY_C"/>
    <property type="match status" value="1"/>
</dbReference>
<dbReference type="Pfam" id="PF00370">
    <property type="entry name" value="FGGY_N"/>
    <property type="match status" value="1"/>
</dbReference>
<accession>A0AA95KG34</accession>
<evidence type="ECO:0000256" key="10">
    <source>
        <dbReference type="RuleBase" id="RU003733"/>
    </source>
</evidence>
<feature type="domain" description="Carbohydrate kinase FGGY C-terminal" evidence="12">
    <location>
        <begin position="261"/>
        <end position="451"/>
    </location>
</feature>
<comment type="activity regulation">
    <text evidence="9">Inhibited by fructose 1,6-bisphosphate (FBP).</text>
</comment>
<dbReference type="FunFam" id="3.30.420.40:FF:000007">
    <property type="entry name" value="Glycerol kinase"/>
    <property type="match status" value="1"/>
</dbReference>
<dbReference type="Proteomes" id="UP001300672">
    <property type="component" value="Chromosome"/>
</dbReference>
<feature type="binding site" evidence="9">
    <location>
        <position position="244"/>
    </location>
    <ligand>
        <name>sn-glycerol 3-phosphate</name>
        <dbReference type="ChEBI" id="CHEBI:57597"/>
    </ligand>
</feature>
<dbReference type="GO" id="GO:0004370">
    <property type="term" value="F:glycerol kinase activity"/>
    <property type="evidence" value="ECO:0007669"/>
    <property type="project" value="UniProtKB-UniRule"/>
</dbReference>
<feature type="domain" description="Carbohydrate kinase FGGY N-terminal" evidence="11">
    <location>
        <begin position="5"/>
        <end position="251"/>
    </location>
</feature>
<feature type="binding site" evidence="9">
    <location>
        <position position="83"/>
    </location>
    <ligand>
        <name>glycerol</name>
        <dbReference type="ChEBI" id="CHEBI:17754"/>
    </ligand>
</feature>
<reference evidence="13" key="1">
    <citation type="journal article" date="2023" name="Int. J. Mol. Sci.">
        <title>Metagenomics Revealed a New Genus 'Candidatus Thiocaldithrix dubininis' gen. nov., sp. nov. and a New Species 'Candidatus Thiothrix putei' sp. nov. in the Family Thiotrichaceae, Some Members of Which Have Traits of Both Na+- and H+-Motive Energetics.</title>
        <authorList>
            <person name="Ravin N.V."/>
            <person name="Muntyan M.S."/>
            <person name="Smolyakov D.D."/>
            <person name="Rudenko T.S."/>
            <person name="Beletsky A.V."/>
            <person name="Mardanov A.V."/>
            <person name="Grabovich M.Y."/>
        </authorList>
    </citation>
    <scope>NUCLEOTIDE SEQUENCE</scope>
    <source>
        <strain evidence="13">GKL-01</strain>
    </source>
</reference>
<dbReference type="PIRSF" id="PIRSF000538">
    <property type="entry name" value="GlpK"/>
    <property type="match status" value="1"/>
</dbReference>
<dbReference type="FunFam" id="3.30.420.40:FF:000008">
    <property type="entry name" value="Glycerol kinase"/>
    <property type="match status" value="1"/>
</dbReference>
<evidence type="ECO:0000256" key="7">
    <source>
        <dbReference type="ARBA" id="ARBA00022840"/>
    </source>
</evidence>
<feature type="binding site" evidence="9">
    <location>
        <position position="84"/>
    </location>
    <ligand>
        <name>sn-glycerol 3-phosphate</name>
        <dbReference type="ChEBI" id="CHEBI:57597"/>
    </ligand>
</feature>
<feature type="binding site" evidence="9">
    <location>
        <position position="83"/>
    </location>
    <ligand>
        <name>sn-glycerol 3-phosphate</name>
        <dbReference type="ChEBI" id="CHEBI:57597"/>
    </ligand>
</feature>
<dbReference type="GO" id="GO:0019563">
    <property type="term" value="P:glycerol catabolic process"/>
    <property type="evidence" value="ECO:0007669"/>
    <property type="project" value="UniProtKB-UniRule"/>
</dbReference>
<feature type="binding site" evidence="9">
    <location>
        <position position="266"/>
    </location>
    <ligand>
        <name>ATP</name>
        <dbReference type="ChEBI" id="CHEBI:30616"/>
    </ligand>
</feature>
<feature type="binding site" evidence="9">
    <location>
        <position position="309"/>
    </location>
    <ligand>
        <name>ADP</name>
        <dbReference type="ChEBI" id="CHEBI:456216"/>
    </ligand>
</feature>
<dbReference type="PANTHER" id="PTHR10196:SF78">
    <property type="entry name" value="GLYCEROL KINASE"/>
    <property type="match status" value="1"/>
</dbReference>
<evidence type="ECO:0000256" key="4">
    <source>
        <dbReference type="ARBA" id="ARBA00022741"/>
    </source>
</evidence>
<evidence type="ECO:0000259" key="12">
    <source>
        <dbReference type="Pfam" id="PF02782"/>
    </source>
</evidence>
<dbReference type="InterPro" id="IPR005999">
    <property type="entry name" value="Glycerol_kin"/>
</dbReference>
<dbReference type="HAMAP" id="MF_00186">
    <property type="entry name" value="Glycerol_kin"/>
    <property type="match status" value="1"/>
</dbReference>